<reference evidence="1 2" key="1">
    <citation type="submission" date="2020-02" db="EMBL/GenBank/DDBJ databases">
        <authorList>
            <person name="Ferguson B K."/>
        </authorList>
    </citation>
    <scope>NUCLEOTIDE SEQUENCE [LARGE SCALE GENOMIC DNA]</scope>
</reference>
<dbReference type="Proteomes" id="UP000479000">
    <property type="component" value="Unassembled WGS sequence"/>
</dbReference>
<dbReference type="PANTHER" id="PTHR37984">
    <property type="entry name" value="PROTEIN CBG26694"/>
    <property type="match status" value="1"/>
</dbReference>
<name>A0A6H5G7X2_9HEMI</name>
<dbReference type="InterPro" id="IPR050951">
    <property type="entry name" value="Retrovirus_Pol_polyprotein"/>
</dbReference>
<protein>
    <submittedName>
        <fullName evidence="1">Uncharacterized protein</fullName>
    </submittedName>
</protein>
<sequence length="161" mass="18756">MLRLQRYNPTVCYIRGEKMFIADALSRLHLLDQSPVALDEVYSNNSIHRKLESLKVLDNINMMQASLQRVKVETVNNEMLFLLTWMIKSGWHSSKEQLPECITPFWDFKDELMIHDGIIYRGNQVVIPKSLHQEFIEKFTDVIWGKMLVFVALVSLCSGPK</sequence>
<dbReference type="OrthoDB" id="2286242at2759"/>
<proteinExistence type="predicted"/>
<dbReference type="PANTHER" id="PTHR37984:SF8">
    <property type="entry name" value="CCHC-TYPE DOMAIN-CONTAINING PROTEIN"/>
    <property type="match status" value="1"/>
</dbReference>
<accession>A0A6H5G7X2</accession>
<evidence type="ECO:0000313" key="2">
    <source>
        <dbReference type="Proteomes" id="UP000479000"/>
    </source>
</evidence>
<keyword evidence="2" id="KW-1185">Reference proteome</keyword>
<dbReference type="AlphaFoldDB" id="A0A6H5G7X2"/>
<organism evidence="1 2">
    <name type="scientific">Nesidiocoris tenuis</name>
    <dbReference type="NCBI Taxonomy" id="355587"/>
    <lineage>
        <taxon>Eukaryota</taxon>
        <taxon>Metazoa</taxon>
        <taxon>Ecdysozoa</taxon>
        <taxon>Arthropoda</taxon>
        <taxon>Hexapoda</taxon>
        <taxon>Insecta</taxon>
        <taxon>Pterygota</taxon>
        <taxon>Neoptera</taxon>
        <taxon>Paraneoptera</taxon>
        <taxon>Hemiptera</taxon>
        <taxon>Heteroptera</taxon>
        <taxon>Panheteroptera</taxon>
        <taxon>Cimicomorpha</taxon>
        <taxon>Miridae</taxon>
        <taxon>Dicyphina</taxon>
        <taxon>Nesidiocoris</taxon>
    </lineage>
</organism>
<dbReference type="EMBL" id="CADCXU010007642">
    <property type="protein sequence ID" value="CAA9998900.1"/>
    <property type="molecule type" value="Genomic_DNA"/>
</dbReference>
<evidence type="ECO:0000313" key="1">
    <source>
        <dbReference type="EMBL" id="CAA9998900.1"/>
    </source>
</evidence>
<gene>
    <name evidence="1" type="ORF">NTEN_LOCUS5183</name>
</gene>